<feature type="region of interest" description="Disordered" evidence="4">
    <location>
        <begin position="544"/>
        <end position="599"/>
    </location>
</feature>
<keyword evidence="1 6" id="KW-0808">Transferase</keyword>
<dbReference type="CDD" id="cd05168">
    <property type="entry name" value="PI4Kc_III_beta"/>
    <property type="match status" value="1"/>
</dbReference>
<feature type="coiled-coil region" evidence="3">
    <location>
        <begin position="685"/>
        <end position="712"/>
    </location>
</feature>
<comment type="caution">
    <text evidence="6">The sequence shown here is derived from an EMBL/GenBank/DDBJ whole genome shotgun (WGS) entry which is preliminary data.</text>
</comment>
<dbReference type="Gene3D" id="3.30.1010.10">
    <property type="entry name" value="Phosphatidylinositol 3-kinase Catalytic Subunit, Chain A, domain 4"/>
    <property type="match status" value="1"/>
</dbReference>
<dbReference type="InterPro" id="IPR057754">
    <property type="entry name" value="PI4-kinase_beta/PIK1_cat"/>
</dbReference>
<protein>
    <submittedName>
        <fullName evidence="6">Phosphatidylinositol 4-kinase pik1alpha (PI4-kinase)(PtdIns-4-kinase)</fullName>
        <ecNumber evidence="6">2.7.1.67</ecNumber>
    </submittedName>
</protein>
<dbReference type="InterPro" id="IPR036940">
    <property type="entry name" value="PI3/4_kinase_cat_sf"/>
</dbReference>
<dbReference type="InterPro" id="IPR000403">
    <property type="entry name" value="PI3/4_kinase_cat_dom"/>
</dbReference>
<dbReference type="Gene3D" id="1.10.1070.11">
    <property type="entry name" value="Phosphatidylinositol 3-/4-kinase, catalytic domain"/>
    <property type="match status" value="1"/>
</dbReference>
<dbReference type="PROSITE" id="PS00915">
    <property type="entry name" value="PI3_4_KINASE_1"/>
    <property type="match status" value="1"/>
</dbReference>
<accession>A0ABR1JVC1</accession>
<feature type="compositionally biased region" description="Polar residues" evidence="4">
    <location>
        <begin position="200"/>
        <end position="213"/>
    </location>
</feature>
<proteinExistence type="predicted"/>
<evidence type="ECO:0000259" key="5">
    <source>
        <dbReference type="PROSITE" id="PS50290"/>
    </source>
</evidence>
<feature type="region of interest" description="Disordered" evidence="4">
    <location>
        <begin position="295"/>
        <end position="314"/>
    </location>
</feature>
<feature type="compositionally biased region" description="Acidic residues" evidence="4">
    <location>
        <begin position="217"/>
        <end position="237"/>
    </location>
</feature>
<dbReference type="PROSITE" id="PS00916">
    <property type="entry name" value="PI3_4_KINASE_2"/>
    <property type="match status" value="1"/>
</dbReference>
<keyword evidence="7" id="KW-1185">Reference proteome</keyword>
<dbReference type="GO" id="GO:0004430">
    <property type="term" value="F:1-phosphatidylinositol 4-kinase activity"/>
    <property type="evidence" value="ECO:0007669"/>
    <property type="project" value="UniProtKB-EC"/>
</dbReference>
<evidence type="ECO:0000256" key="1">
    <source>
        <dbReference type="ARBA" id="ARBA00022679"/>
    </source>
</evidence>
<evidence type="ECO:0000256" key="3">
    <source>
        <dbReference type="SAM" id="Coils"/>
    </source>
</evidence>
<evidence type="ECO:0000256" key="4">
    <source>
        <dbReference type="SAM" id="MobiDB-lite"/>
    </source>
</evidence>
<feature type="compositionally biased region" description="Low complexity" evidence="4">
    <location>
        <begin position="629"/>
        <end position="642"/>
    </location>
</feature>
<dbReference type="PANTHER" id="PTHR10048:SF22">
    <property type="entry name" value="PHOSPHATIDYLINOSITOL 4-KINASE BETA"/>
    <property type="match status" value="1"/>
</dbReference>
<feature type="compositionally biased region" description="Low complexity" evidence="4">
    <location>
        <begin position="302"/>
        <end position="314"/>
    </location>
</feature>
<dbReference type="PROSITE" id="PS50290">
    <property type="entry name" value="PI3_4_KINASE_3"/>
    <property type="match status" value="1"/>
</dbReference>
<dbReference type="EC" id="2.7.1.67" evidence="6"/>
<dbReference type="SUPFAM" id="SSF56112">
    <property type="entry name" value="Protein kinase-like (PK-like)"/>
    <property type="match status" value="1"/>
</dbReference>
<dbReference type="InterPro" id="IPR018936">
    <property type="entry name" value="PI3/4_kinase_CS"/>
</dbReference>
<feature type="domain" description="PI3K/PI4K catalytic" evidence="5">
    <location>
        <begin position="745"/>
        <end position="1033"/>
    </location>
</feature>
<dbReference type="InterPro" id="IPR015433">
    <property type="entry name" value="PI3/4_kinase"/>
</dbReference>
<gene>
    <name evidence="6" type="primary">PIK1</name>
    <name evidence="6" type="ORF">VKT23_004197</name>
</gene>
<evidence type="ECO:0000313" key="6">
    <source>
        <dbReference type="EMBL" id="KAK7467138.1"/>
    </source>
</evidence>
<evidence type="ECO:0000313" key="7">
    <source>
        <dbReference type="Proteomes" id="UP001498398"/>
    </source>
</evidence>
<dbReference type="Proteomes" id="UP001498398">
    <property type="component" value="Unassembled WGS sequence"/>
</dbReference>
<dbReference type="Pfam" id="PF00454">
    <property type="entry name" value="PI3_PI4_kinase"/>
    <property type="match status" value="1"/>
</dbReference>
<evidence type="ECO:0000256" key="2">
    <source>
        <dbReference type="ARBA" id="ARBA00022777"/>
    </source>
</evidence>
<sequence length="1048" mass="116355">MGSHALLLRLFLTPSFFSVHVALQYLAIYSDNIGITYYITRRLRELDILELRDAWGFICHLLLTRPSRSRALECFVVDIAQKSTHIAMITLWFMQAALKDLSDSPHNSPKFTICQRVLHRCHEIIFGDLPQAVVPYSTISLPFHSRFMRKKIKHHRDPVIIGIGMVLAGVPALPQLTDIMGQVAVEQGRVEELGSEERSIQSQESLAAGATSTSNDESNENTGDDDGEGDEDSVEEAPDAKEPPTNPLAQFRLGGLARRNTTGPAQTTPALPLHLHGIRRSRNSEDPLGQLDAEQTATPYQSSPSISTSRPPRSASLNYADTLLQKYDLQSQVHLLKSNYCRSEVSFLLTLENISNRLLVVPRPARVSALRAELTSLNHKLPAEVCMPMWCNSSDFPEQSSQIPHPHHRIVRIPPGESVVLNSAERAPYLLYIEILHDDLDFDPQKRGNKDLLKKIVLKENERSGVSRDIDTFSTVGPTPSRLRGSVPIHDDDVVTSEKLTVAPSPLVVTPPTPTSAPGEEEEMDLVEQLYGTDQSLRSQAIDLSDSIVLPPPPKNKDLDMAAWSRPSSIPASPSTDTNNRVPSPSPQPPSASNNNDYSLSLDEYSERMRTAAIMLAQLNASLVRDPVSSTPPQGSSGGPLSWIPGSNWLSGSSDEAPKSAVPVMTGSGSQDFGKPTPSRMRLQVSEASAIRDRIMQEMLALEEERMAHMRENRESDSVVKIGNVSGGMKTAEDENIIRRELSKADPSAMVFSESWAAKKSRIRHSSPYGHLASWDCVSAIIKTGADLRQEQLAVQLIREFQRIWEEESCPCWVRYFRILITGATSGLVETITDAVSIHSIKKSEYARRLAEGRLGHVTLFDHFKNTYGDPSSAKFVRAQRNFAKSLAGYSVITYLLQIKDRHNGNILLDSSGHLIHIDFGFMLANTPGNLRFEAAPFKLPLEYIELLGGLDGAPFLEFRKLFREGFEAARKHCERIITIVELMQKDSTLPCFAIFGEQTVNQLRDRFQPALSPSAVAELVDRLIDSSAGSSWTRLYDSFQYYSQSIL</sequence>
<organism evidence="6 7">
    <name type="scientific">Marasmiellus scandens</name>
    <dbReference type="NCBI Taxonomy" id="2682957"/>
    <lineage>
        <taxon>Eukaryota</taxon>
        <taxon>Fungi</taxon>
        <taxon>Dikarya</taxon>
        <taxon>Basidiomycota</taxon>
        <taxon>Agaricomycotina</taxon>
        <taxon>Agaricomycetes</taxon>
        <taxon>Agaricomycetidae</taxon>
        <taxon>Agaricales</taxon>
        <taxon>Marasmiineae</taxon>
        <taxon>Omphalotaceae</taxon>
        <taxon>Marasmiellus</taxon>
    </lineage>
</organism>
<feature type="region of interest" description="Disordered" evidence="4">
    <location>
        <begin position="626"/>
        <end position="680"/>
    </location>
</feature>
<keyword evidence="3" id="KW-0175">Coiled coil</keyword>
<name>A0ABR1JVC1_9AGAR</name>
<dbReference type="PANTHER" id="PTHR10048">
    <property type="entry name" value="PHOSPHATIDYLINOSITOL KINASE"/>
    <property type="match status" value="1"/>
</dbReference>
<keyword evidence="2" id="KW-0418">Kinase</keyword>
<dbReference type="SMART" id="SM00146">
    <property type="entry name" value="PI3Kc"/>
    <property type="match status" value="1"/>
</dbReference>
<reference evidence="6 7" key="1">
    <citation type="submission" date="2024-01" db="EMBL/GenBank/DDBJ databases">
        <title>A draft genome for the cacao thread blight pathogen Marasmiellus scandens.</title>
        <authorList>
            <person name="Baruah I.K."/>
            <person name="Leung J."/>
            <person name="Bukari Y."/>
            <person name="Amoako-Attah I."/>
            <person name="Meinhardt L.W."/>
            <person name="Bailey B.A."/>
            <person name="Cohen S.P."/>
        </authorList>
    </citation>
    <scope>NUCLEOTIDE SEQUENCE [LARGE SCALE GENOMIC DNA]</scope>
    <source>
        <strain evidence="6 7">GH-19</strain>
    </source>
</reference>
<dbReference type="EMBL" id="JBANRG010000004">
    <property type="protein sequence ID" value="KAK7467138.1"/>
    <property type="molecule type" value="Genomic_DNA"/>
</dbReference>
<dbReference type="InterPro" id="IPR011009">
    <property type="entry name" value="Kinase-like_dom_sf"/>
</dbReference>
<feature type="region of interest" description="Disordered" evidence="4">
    <location>
        <begin position="194"/>
        <end position="250"/>
    </location>
</feature>
<feature type="compositionally biased region" description="Polar residues" evidence="4">
    <location>
        <begin position="566"/>
        <end position="578"/>
    </location>
</feature>